<dbReference type="InterPro" id="IPR014016">
    <property type="entry name" value="UvrD-like_ATP-bd"/>
</dbReference>
<evidence type="ECO:0000256" key="5">
    <source>
        <dbReference type="ARBA" id="ARBA00023235"/>
    </source>
</evidence>
<accession>A0A0D7K8P8</accession>
<dbReference type="SUPFAM" id="SSF52540">
    <property type="entry name" value="P-loop containing nucleoside triphosphate hydrolases"/>
    <property type="match status" value="1"/>
</dbReference>
<dbReference type="STRING" id="80878.RP29_16005"/>
<dbReference type="InterPro" id="IPR000212">
    <property type="entry name" value="DNA_helicase_UvrD/REP"/>
</dbReference>
<feature type="domain" description="UvrD-like helicase C-terminal" evidence="12">
    <location>
        <begin position="313"/>
        <end position="584"/>
    </location>
</feature>
<dbReference type="GO" id="GO:0016887">
    <property type="term" value="F:ATP hydrolysis activity"/>
    <property type="evidence" value="ECO:0007669"/>
    <property type="project" value="RHEA"/>
</dbReference>
<dbReference type="PROSITE" id="PS51198">
    <property type="entry name" value="UVRD_HELICASE_ATP_BIND"/>
    <property type="match status" value="1"/>
</dbReference>
<dbReference type="PROSITE" id="PS51217">
    <property type="entry name" value="UVRD_HELICASE_CTER"/>
    <property type="match status" value="1"/>
</dbReference>
<protein>
    <recommendedName>
        <fullName evidence="7">DNA 3'-5' helicase</fullName>
        <ecNumber evidence="7">5.6.2.4</ecNumber>
    </recommendedName>
    <alternativeName>
        <fullName evidence="8">DNA 3'-5' helicase II</fullName>
    </alternativeName>
</protein>
<sequence length="663" mass="73536">MATVHPYQPKHITPTDEQIAVQMSAERTLIIEANAGAAKTTTLALRMAQAWTTGMPPERCLALTYTDTACQALQAALRKIGVPAPVVARFRIASFDAFCAAMLQEPYGPPVEQIDTQEALRPYVWEAVQRIEANESERWPEELQLPSAGDAGFIEDFLAMALWLKGTMKDDLERDDGPATPDYAGDLGIGYTQLKVFRAYERIRRRELADEPLFRGPYDATYDLARRLLEGDTAASLRRWPRNLQMVLVDEMHDMNAASFRVLRELLDSTQCQFCGVGDRDQVIYGAHGADAVFMGDAITVHTGRPVARLPLTPSHRFGRKLATKAGRLADKPYGSLAAHDTAVQLLCYDDEAECVDLIAHQVQHWRTATRGKMAGLAVLLRHPGQSIAIENRLLADGVPYTVSGFESYLLRPEVLLVRGLLAVATDNFDSVTEPRTREKLMRALVFFCGARIVVNGREHESQHDLLADAIRSVTDNPLFLESFFTNQILPNVEPAMQQRLQRALKVAKEAHGPDTLARLLEALQIDAVVREVFVSRQRRADALANLAGLSHAAQAFGSARDYFLHLNAAEQRQRELRSTASLVLAHIGHVKGLEFEHVLIPYLEQGAFPDPQAPVAQEKNTLYVGMTRARQQLTLLAHRQRPSAFVAQLGYAESTQAAKAPA</sequence>
<evidence type="ECO:0000256" key="2">
    <source>
        <dbReference type="ARBA" id="ARBA00022801"/>
    </source>
</evidence>
<name>A0A0D7K8P8_9BURK</name>
<gene>
    <name evidence="13" type="ORF">RP29_16005</name>
</gene>
<dbReference type="EC" id="5.6.2.4" evidence="7"/>
<feature type="binding site" evidence="10">
    <location>
        <begin position="33"/>
        <end position="40"/>
    </location>
    <ligand>
        <name>ATP</name>
        <dbReference type="ChEBI" id="CHEBI:30616"/>
    </ligand>
</feature>
<dbReference type="Gene3D" id="3.40.50.300">
    <property type="entry name" value="P-loop containing nucleotide triphosphate hydrolases"/>
    <property type="match status" value="3"/>
</dbReference>
<dbReference type="EMBL" id="JXYQ01000059">
    <property type="protein sequence ID" value="KJA09543.1"/>
    <property type="molecule type" value="Genomic_DNA"/>
</dbReference>
<evidence type="ECO:0000256" key="10">
    <source>
        <dbReference type="PROSITE-ProRule" id="PRU00560"/>
    </source>
</evidence>
<dbReference type="PATRIC" id="fig|80878.5.peg.3111"/>
<evidence type="ECO:0000256" key="9">
    <source>
        <dbReference type="ARBA" id="ARBA00048988"/>
    </source>
</evidence>
<dbReference type="PANTHER" id="PTHR11070">
    <property type="entry name" value="UVRD / RECB / PCRA DNA HELICASE FAMILY MEMBER"/>
    <property type="match status" value="1"/>
</dbReference>
<keyword evidence="14" id="KW-1185">Reference proteome</keyword>
<keyword evidence="5" id="KW-0413">Isomerase</keyword>
<proteinExistence type="predicted"/>
<evidence type="ECO:0000259" key="11">
    <source>
        <dbReference type="PROSITE" id="PS51198"/>
    </source>
</evidence>
<comment type="catalytic activity">
    <reaction evidence="6">
        <text>Couples ATP hydrolysis with the unwinding of duplex DNA by translocating in the 3'-5' direction.</text>
        <dbReference type="EC" id="5.6.2.4"/>
    </reaction>
</comment>
<evidence type="ECO:0000259" key="12">
    <source>
        <dbReference type="PROSITE" id="PS51217"/>
    </source>
</evidence>
<organism evidence="13 14">
    <name type="scientific">Acidovorax temperans</name>
    <dbReference type="NCBI Taxonomy" id="80878"/>
    <lineage>
        <taxon>Bacteria</taxon>
        <taxon>Pseudomonadati</taxon>
        <taxon>Pseudomonadota</taxon>
        <taxon>Betaproteobacteria</taxon>
        <taxon>Burkholderiales</taxon>
        <taxon>Comamonadaceae</taxon>
        <taxon>Acidovorax</taxon>
    </lineage>
</organism>
<evidence type="ECO:0000256" key="1">
    <source>
        <dbReference type="ARBA" id="ARBA00022741"/>
    </source>
</evidence>
<evidence type="ECO:0000256" key="8">
    <source>
        <dbReference type="ARBA" id="ARBA00034923"/>
    </source>
</evidence>
<feature type="domain" description="UvrD-like helicase ATP-binding" evidence="11">
    <location>
        <begin position="12"/>
        <end position="319"/>
    </location>
</feature>
<evidence type="ECO:0000313" key="14">
    <source>
        <dbReference type="Proteomes" id="UP000032566"/>
    </source>
</evidence>
<evidence type="ECO:0000313" key="13">
    <source>
        <dbReference type="EMBL" id="KJA09543.1"/>
    </source>
</evidence>
<dbReference type="GO" id="GO:0043138">
    <property type="term" value="F:3'-5' DNA helicase activity"/>
    <property type="evidence" value="ECO:0007669"/>
    <property type="project" value="UniProtKB-EC"/>
</dbReference>
<dbReference type="AlphaFoldDB" id="A0A0D7K8P8"/>
<evidence type="ECO:0000256" key="7">
    <source>
        <dbReference type="ARBA" id="ARBA00034808"/>
    </source>
</evidence>
<dbReference type="GO" id="GO:0005524">
    <property type="term" value="F:ATP binding"/>
    <property type="evidence" value="ECO:0007669"/>
    <property type="project" value="UniProtKB-UniRule"/>
</dbReference>
<keyword evidence="2 10" id="KW-0378">Hydrolase</keyword>
<dbReference type="InterPro" id="IPR027417">
    <property type="entry name" value="P-loop_NTPase"/>
</dbReference>
<evidence type="ECO:0000256" key="3">
    <source>
        <dbReference type="ARBA" id="ARBA00022806"/>
    </source>
</evidence>
<reference evidence="13 14" key="1">
    <citation type="submission" date="2014-12" db="EMBL/GenBank/DDBJ databases">
        <title>Isolation of bacteria from lake water.</title>
        <authorList>
            <person name="Sheng K.-Y."/>
            <person name="Chin P.-S."/>
            <person name="Chan K.-G."/>
            <person name="Tan G.S."/>
        </authorList>
    </citation>
    <scope>NUCLEOTIDE SEQUENCE [LARGE SCALE GENOMIC DNA]</scope>
    <source>
        <strain evidence="13 14">KY4</strain>
    </source>
</reference>
<evidence type="ECO:0000256" key="4">
    <source>
        <dbReference type="ARBA" id="ARBA00022840"/>
    </source>
</evidence>
<dbReference type="Gene3D" id="1.10.486.10">
    <property type="entry name" value="PCRA, domain 4"/>
    <property type="match status" value="1"/>
</dbReference>
<keyword evidence="4 10" id="KW-0067">ATP-binding</keyword>
<keyword evidence="3 10" id="KW-0347">Helicase</keyword>
<dbReference type="Pfam" id="PF13245">
    <property type="entry name" value="AAA_19"/>
    <property type="match status" value="1"/>
</dbReference>
<dbReference type="OrthoDB" id="9792687at2"/>
<dbReference type="Proteomes" id="UP000032566">
    <property type="component" value="Unassembled WGS sequence"/>
</dbReference>
<comment type="caution">
    <text evidence="13">The sequence shown here is derived from an EMBL/GenBank/DDBJ whole genome shotgun (WGS) entry which is preliminary data.</text>
</comment>
<dbReference type="PANTHER" id="PTHR11070:SF2">
    <property type="entry name" value="ATP-DEPENDENT DNA HELICASE SRS2"/>
    <property type="match status" value="1"/>
</dbReference>
<dbReference type="GO" id="GO:0000725">
    <property type="term" value="P:recombinational repair"/>
    <property type="evidence" value="ECO:0007669"/>
    <property type="project" value="TreeGrafter"/>
</dbReference>
<comment type="catalytic activity">
    <reaction evidence="9">
        <text>ATP + H2O = ADP + phosphate + H(+)</text>
        <dbReference type="Rhea" id="RHEA:13065"/>
        <dbReference type="ChEBI" id="CHEBI:15377"/>
        <dbReference type="ChEBI" id="CHEBI:15378"/>
        <dbReference type="ChEBI" id="CHEBI:30616"/>
        <dbReference type="ChEBI" id="CHEBI:43474"/>
        <dbReference type="ChEBI" id="CHEBI:456216"/>
        <dbReference type="EC" id="5.6.2.4"/>
    </reaction>
</comment>
<keyword evidence="1 10" id="KW-0547">Nucleotide-binding</keyword>
<dbReference type="Pfam" id="PF13361">
    <property type="entry name" value="UvrD_C"/>
    <property type="match status" value="1"/>
</dbReference>
<evidence type="ECO:0000256" key="6">
    <source>
        <dbReference type="ARBA" id="ARBA00034617"/>
    </source>
</evidence>
<dbReference type="InterPro" id="IPR014017">
    <property type="entry name" value="DNA_helicase_UvrD-like_C"/>
</dbReference>
<dbReference type="GO" id="GO:0003677">
    <property type="term" value="F:DNA binding"/>
    <property type="evidence" value="ECO:0007669"/>
    <property type="project" value="InterPro"/>
</dbReference>
<dbReference type="RefSeq" id="WP_044400773.1">
    <property type="nucleotide sequence ID" value="NZ_JXYQ01000059.1"/>
</dbReference>